<evidence type="ECO:0000313" key="3">
    <source>
        <dbReference type="EMBL" id="SPD75832.1"/>
    </source>
</evidence>
<feature type="domain" description="Response regulatory" evidence="2">
    <location>
        <begin position="1"/>
        <end position="54"/>
    </location>
</feature>
<evidence type="ECO:0000259" key="2">
    <source>
        <dbReference type="PROSITE" id="PS50110"/>
    </source>
</evidence>
<dbReference type="InterPro" id="IPR011006">
    <property type="entry name" value="CheY-like_superfamily"/>
</dbReference>
<accession>A0A445N298</accession>
<proteinExistence type="predicted"/>
<gene>
    <name evidence="3" type="ORF">PITCH_A760042</name>
</gene>
<dbReference type="EMBL" id="OJIN01000221">
    <property type="protein sequence ID" value="SPD75832.1"/>
    <property type="molecule type" value="Genomic_DNA"/>
</dbReference>
<dbReference type="AlphaFoldDB" id="A0A445N298"/>
<sequence>MFLYENRGAKLKVTICSGYTMDDPIREIINAGANGFIQKPYSLSTLSSKIGEALGL</sequence>
<comment type="caution">
    <text evidence="1">Lacks conserved residue(s) required for the propagation of feature annotation.</text>
</comment>
<evidence type="ECO:0000256" key="1">
    <source>
        <dbReference type="PROSITE-ProRule" id="PRU00169"/>
    </source>
</evidence>
<dbReference type="InterPro" id="IPR001789">
    <property type="entry name" value="Sig_transdc_resp-reg_receiver"/>
</dbReference>
<dbReference type="Gene3D" id="3.40.50.2300">
    <property type="match status" value="1"/>
</dbReference>
<protein>
    <recommendedName>
        <fullName evidence="2">Response regulatory domain-containing protein</fullName>
    </recommendedName>
</protein>
<dbReference type="SUPFAM" id="SSF52172">
    <property type="entry name" value="CheY-like"/>
    <property type="match status" value="1"/>
</dbReference>
<dbReference type="GO" id="GO:0000160">
    <property type="term" value="P:phosphorelay signal transduction system"/>
    <property type="evidence" value="ECO:0007669"/>
    <property type="project" value="InterPro"/>
</dbReference>
<name>A0A445N298_9BACT</name>
<dbReference type="PROSITE" id="PS50110">
    <property type="entry name" value="RESPONSE_REGULATORY"/>
    <property type="match status" value="1"/>
</dbReference>
<organism evidence="3">
    <name type="scientific">uncultured Desulfobacterium sp</name>
    <dbReference type="NCBI Taxonomy" id="201089"/>
    <lineage>
        <taxon>Bacteria</taxon>
        <taxon>Pseudomonadati</taxon>
        <taxon>Thermodesulfobacteriota</taxon>
        <taxon>Desulfobacteria</taxon>
        <taxon>Desulfobacterales</taxon>
        <taxon>Desulfobacteriaceae</taxon>
        <taxon>Desulfobacterium</taxon>
        <taxon>environmental samples</taxon>
    </lineage>
</organism>
<reference evidence="3" key="1">
    <citation type="submission" date="2018-01" db="EMBL/GenBank/DDBJ databases">
        <authorList>
            <person name="Regsiter A."/>
            <person name="William W."/>
        </authorList>
    </citation>
    <scope>NUCLEOTIDE SEQUENCE</scope>
    <source>
        <strain evidence="3">TRIP AH-1</strain>
    </source>
</reference>